<accession>A0AAV1CHV7</accession>
<dbReference type="SMART" id="SM01019">
    <property type="entry name" value="B3"/>
    <property type="match status" value="1"/>
</dbReference>
<keyword evidence="5" id="KW-0539">Nucleus</keyword>
<dbReference type="Gene3D" id="2.40.330.10">
    <property type="entry name" value="DNA-binding pseudobarrel domain"/>
    <property type="match status" value="1"/>
</dbReference>
<dbReference type="PANTHER" id="PTHR31391:SF64">
    <property type="entry name" value="B3 DOMAIN-CONTAINING PROTEIN OS06G0112300"/>
    <property type="match status" value="1"/>
</dbReference>
<dbReference type="PROSITE" id="PS50863">
    <property type="entry name" value="B3"/>
    <property type="match status" value="1"/>
</dbReference>
<keyword evidence="2" id="KW-0805">Transcription regulation</keyword>
<evidence type="ECO:0000256" key="2">
    <source>
        <dbReference type="ARBA" id="ARBA00023015"/>
    </source>
</evidence>
<evidence type="ECO:0000256" key="6">
    <source>
        <dbReference type="SAM" id="MobiDB-lite"/>
    </source>
</evidence>
<proteinExistence type="predicted"/>
<dbReference type="GO" id="GO:0003677">
    <property type="term" value="F:DNA binding"/>
    <property type="evidence" value="ECO:0007669"/>
    <property type="project" value="UniProtKB-KW"/>
</dbReference>
<dbReference type="PANTHER" id="PTHR31391">
    <property type="entry name" value="B3 DOMAIN-CONTAINING PROTEIN OS11G0197600-RELATED"/>
    <property type="match status" value="1"/>
</dbReference>
<dbReference type="GO" id="GO:0005634">
    <property type="term" value="C:nucleus"/>
    <property type="evidence" value="ECO:0007669"/>
    <property type="project" value="UniProtKB-SubCell"/>
</dbReference>
<dbReference type="InterPro" id="IPR044837">
    <property type="entry name" value="REM16-like"/>
</dbReference>
<dbReference type="EMBL" id="OX459119">
    <property type="protein sequence ID" value="CAI9095015.1"/>
    <property type="molecule type" value="Genomic_DNA"/>
</dbReference>
<keyword evidence="9" id="KW-1185">Reference proteome</keyword>
<keyword evidence="3" id="KW-0238">DNA-binding</keyword>
<keyword evidence="4" id="KW-0804">Transcription</keyword>
<dbReference type="Pfam" id="PF02362">
    <property type="entry name" value="B3"/>
    <property type="match status" value="1"/>
</dbReference>
<feature type="compositionally biased region" description="Basic and acidic residues" evidence="6">
    <location>
        <begin position="164"/>
        <end position="182"/>
    </location>
</feature>
<evidence type="ECO:0000256" key="4">
    <source>
        <dbReference type="ARBA" id="ARBA00023163"/>
    </source>
</evidence>
<dbReference type="CDD" id="cd10017">
    <property type="entry name" value="B3_DNA"/>
    <property type="match status" value="1"/>
</dbReference>
<dbReference type="InterPro" id="IPR003340">
    <property type="entry name" value="B3_DNA-bd"/>
</dbReference>
<evidence type="ECO:0000259" key="7">
    <source>
        <dbReference type="PROSITE" id="PS50863"/>
    </source>
</evidence>
<dbReference type="InterPro" id="IPR015300">
    <property type="entry name" value="DNA-bd_pseudobarrel_sf"/>
</dbReference>
<feature type="domain" description="TF-B3" evidence="7">
    <location>
        <begin position="62"/>
        <end position="156"/>
    </location>
</feature>
<sequence>MSDPLVQQVNDDEVCGVHAKVIDFEEEPLTLEEEKEEKLMPESNAEADDIENYTLSGTKPYFDLILRSTNVGHYSIVYIPAKIKSELPSSTAPVVLTSHGKRWNTTTHKTFNGQKKFGWRQFVVDNELKVGDCCFFELMEASNTRVVFKVIIIRGFPASQSGETSKEAYGDGDTEEKPIIIK</sequence>
<evidence type="ECO:0000313" key="8">
    <source>
        <dbReference type="EMBL" id="CAI9095015.1"/>
    </source>
</evidence>
<dbReference type="SUPFAM" id="SSF101936">
    <property type="entry name" value="DNA-binding pseudobarrel domain"/>
    <property type="match status" value="1"/>
</dbReference>
<dbReference type="Proteomes" id="UP001161247">
    <property type="component" value="Chromosome 2"/>
</dbReference>
<evidence type="ECO:0000256" key="5">
    <source>
        <dbReference type="ARBA" id="ARBA00023242"/>
    </source>
</evidence>
<organism evidence="8 9">
    <name type="scientific">Oldenlandia corymbosa var. corymbosa</name>
    <dbReference type="NCBI Taxonomy" id="529605"/>
    <lineage>
        <taxon>Eukaryota</taxon>
        <taxon>Viridiplantae</taxon>
        <taxon>Streptophyta</taxon>
        <taxon>Embryophyta</taxon>
        <taxon>Tracheophyta</taxon>
        <taxon>Spermatophyta</taxon>
        <taxon>Magnoliopsida</taxon>
        <taxon>eudicotyledons</taxon>
        <taxon>Gunneridae</taxon>
        <taxon>Pentapetalae</taxon>
        <taxon>asterids</taxon>
        <taxon>lamiids</taxon>
        <taxon>Gentianales</taxon>
        <taxon>Rubiaceae</taxon>
        <taxon>Rubioideae</taxon>
        <taxon>Spermacoceae</taxon>
        <taxon>Hedyotis-Oldenlandia complex</taxon>
        <taxon>Oldenlandia</taxon>
    </lineage>
</organism>
<comment type="subcellular location">
    <subcellularLocation>
        <location evidence="1">Nucleus</location>
    </subcellularLocation>
</comment>
<evidence type="ECO:0000313" key="9">
    <source>
        <dbReference type="Proteomes" id="UP001161247"/>
    </source>
</evidence>
<name>A0AAV1CHV7_OLDCO</name>
<gene>
    <name evidence="8" type="ORF">OLC1_LOCUS6074</name>
</gene>
<feature type="region of interest" description="Disordered" evidence="6">
    <location>
        <begin position="161"/>
        <end position="182"/>
    </location>
</feature>
<protein>
    <submittedName>
        <fullName evidence="8">OLC1v1030867C1</fullName>
    </submittedName>
</protein>
<reference evidence="8" key="1">
    <citation type="submission" date="2023-03" db="EMBL/GenBank/DDBJ databases">
        <authorList>
            <person name="Julca I."/>
        </authorList>
    </citation>
    <scope>NUCLEOTIDE SEQUENCE</scope>
</reference>
<dbReference type="AlphaFoldDB" id="A0AAV1CHV7"/>
<evidence type="ECO:0000256" key="1">
    <source>
        <dbReference type="ARBA" id="ARBA00004123"/>
    </source>
</evidence>
<evidence type="ECO:0000256" key="3">
    <source>
        <dbReference type="ARBA" id="ARBA00023125"/>
    </source>
</evidence>